<protein>
    <submittedName>
        <fullName evidence="3">Uncharacterized protein</fullName>
    </submittedName>
</protein>
<dbReference type="EMBL" id="SWMS01000012">
    <property type="protein sequence ID" value="TKG68347.1"/>
    <property type="molecule type" value="Genomic_DNA"/>
</dbReference>
<organism evidence="3 4">
    <name type="scientific">Prauserella endophytica</name>
    <dbReference type="NCBI Taxonomy" id="1592324"/>
    <lineage>
        <taxon>Bacteria</taxon>
        <taxon>Bacillati</taxon>
        <taxon>Actinomycetota</taxon>
        <taxon>Actinomycetes</taxon>
        <taxon>Pseudonocardiales</taxon>
        <taxon>Pseudonocardiaceae</taxon>
        <taxon>Prauserella</taxon>
        <taxon>Prauserella coralliicola group</taxon>
    </lineage>
</organism>
<comment type="caution">
    <text evidence="3">The sequence shown here is derived from an EMBL/GenBank/DDBJ whole genome shotgun (WGS) entry which is preliminary data.</text>
</comment>
<gene>
    <name evidence="3" type="ORF">FCN18_21545</name>
</gene>
<feature type="transmembrane region" description="Helical" evidence="2">
    <location>
        <begin position="20"/>
        <end position="42"/>
    </location>
</feature>
<dbReference type="RefSeq" id="WP_137095957.1">
    <property type="nucleotide sequence ID" value="NZ_SWMS01000012.1"/>
</dbReference>
<accession>A0ABY2S115</accession>
<keyword evidence="2" id="KW-0812">Transmembrane</keyword>
<proteinExistence type="predicted"/>
<name>A0ABY2S115_9PSEU</name>
<evidence type="ECO:0000313" key="3">
    <source>
        <dbReference type="EMBL" id="TKG68347.1"/>
    </source>
</evidence>
<feature type="compositionally biased region" description="Basic and acidic residues" evidence="1">
    <location>
        <begin position="254"/>
        <end position="269"/>
    </location>
</feature>
<evidence type="ECO:0000256" key="1">
    <source>
        <dbReference type="SAM" id="MobiDB-lite"/>
    </source>
</evidence>
<evidence type="ECO:0000313" key="4">
    <source>
        <dbReference type="Proteomes" id="UP000309992"/>
    </source>
</evidence>
<keyword evidence="2" id="KW-0472">Membrane</keyword>
<dbReference type="Proteomes" id="UP000309992">
    <property type="component" value="Unassembled WGS sequence"/>
</dbReference>
<keyword evidence="4" id="KW-1185">Reference proteome</keyword>
<keyword evidence="2" id="KW-1133">Transmembrane helix</keyword>
<sequence length="269" mass="30022">MFSTNAVHPIAFPWAEATAATWSAMAALGTLLVALIAAGFAWRQVNEARRLREEQAEPYVAVFLELDYVTSSIDLVVKNFGNTAAFDICISSEPVLERSKDDAGNVEEVKMPAVIKTLVPGQEWRSLLDFSTSRAKTKLPNHYDLTVNFTSQGPVKLARKGERRTKEHAYTYSLDIAALESTQYVVRYNIHNVAKELKKIRDAVEKWREGVGQRGMAVWVRDGHAKDERRRAELAEVRAQREALTSKILSTEPVKVDPTDEHPGDGAQA</sequence>
<evidence type="ECO:0000256" key="2">
    <source>
        <dbReference type="SAM" id="Phobius"/>
    </source>
</evidence>
<reference evidence="3 4" key="1">
    <citation type="journal article" date="2015" name="Antonie Van Leeuwenhoek">
        <title>Prauserella endophytica sp. nov., an endophytic actinobacterium isolated from Tamarix taklamakanensis.</title>
        <authorList>
            <person name="Liu J.M."/>
            <person name="Habden X."/>
            <person name="Guo L."/>
            <person name="Tuo L."/>
            <person name="Jiang Z.K."/>
            <person name="Liu S.W."/>
            <person name="Liu X.F."/>
            <person name="Chen L."/>
            <person name="Li R.F."/>
            <person name="Zhang Y.Q."/>
            <person name="Sun C.H."/>
        </authorList>
    </citation>
    <scope>NUCLEOTIDE SEQUENCE [LARGE SCALE GENOMIC DNA]</scope>
    <source>
        <strain evidence="3 4">CGMCC 4.7182</strain>
    </source>
</reference>
<feature type="region of interest" description="Disordered" evidence="1">
    <location>
        <begin position="245"/>
        <end position="269"/>
    </location>
</feature>